<name>A0A517T7F0_9PLAN</name>
<reference evidence="1 2" key="1">
    <citation type="submission" date="2019-02" db="EMBL/GenBank/DDBJ databases">
        <title>Deep-cultivation of Planctomycetes and their phenomic and genomic characterization uncovers novel biology.</title>
        <authorList>
            <person name="Wiegand S."/>
            <person name="Jogler M."/>
            <person name="Boedeker C."/>
            <person name="Pinto D."/>
            <person name="Vollmers J."/>
            <person name="Rivas-Marin E."/>
            <person name="Kohn T."/>
            <person name="Peeters S.H."/>
            <person name="Heuer A."/>
            <person name="Rast P."/>
            <person name="Oberbeckmann S."/>
            <person name="Bunk B."/>
            <person name="Jeske O."/>
            <person name="Meyerdierks A."/>
            <person name="Storesund J.E."/>
            <person name="Kallscheuer N."/>
            <person name="Luecker S."/>
            <person name="Lage O.M."/>
            <person name="Pohl T."/>
            <person name="Merkel B.J."/>
            <person name="Hornburger P."/>
            <person name="Mueller R.-W."/>
            <person name="Bruemmer F."/>
            <person name="Labrenz M."/>
            <person name="Spormann A.M."/>
            <person name="Op den Camp H."/>
            <person name="Overmann J."/>
            <person name="Amann R."/>
            <person name="Jetten M.S.M."/>
            <person name="Mascher T."/>
            <person name="Medema M.H."/>
            <person name="Devos D.P."/>
            <person name="Kaster A.-K."/>
            <person name="Ovreas L."/>
            <person name="Rohde M."/>
            <person name="Galperin M.Y."/>
            <person name="Jogler C."/>
        </authorList>
    </citation>
    <scope>NUCLEOTIDE SEQUENCE [LARGE SCALE GENOMIC DNA]</scope>
    <source>
        <strain evidence="1 2">V22</strain>
    </source>
</reference>
<dbReference type="OrthoDB" id="285613at2"/>
<dbReference type="KEGG" id="chya:V22_15330"/>
<gene>
    <name evidence="1" type="ORF">V22_15330</name>
</gene>
<evidence type="ECO:0000313" key="2">
    <source>
        <dbReference type="Proteomes" id="UP000319976"/>
    </source>
</evidence>
<keyword evidence="2" id="KW-1185">Reference proteome</keyword>
<dbReference type="RefSeq" id="WP_145261347.1">
    <property type="nucleotide sequence ID" value="NZ_CP036316.1"/>
</dbReference>
<accession>A0A517T7F0</accession>
<dbReference type="Proteomes" id="UP000319976">
    <property type="component" value="Chromosome"/>
</dbReference>
<evidence type="ECO:0000313" key="1">
    <source>
        <dbReference type="EMBL" id="QDT64301.1"/>
    </source>
</evidence>
<organism evidence="1 2">
    <name type="scientific">Calycomorphotria hydatis</name>
    <dbReference type="NCBI Taxonomy" id="2528027"/>
    <lineage>
        <taxon>Bacteria</taxon>
        <taxon>Pseudomonadati</taxon>
        <taxon>Planctomycetota</taxon>
        <taxon>Planctomycetia</taxon>
        <taxon>Planctomycetales</taxon>
        <taxon>Planctomycetaceae</taxon>
        <taxon>Calycomorphotria</taxon>
    </lineage>
</organism>
<protein>
    <submittedName>
        <fullName evidence="1">Uncharacterized protein</fullName>
    </submittedName>
</protein>
<dbReference type="AlphaFoldDB" id="A0A517T7F0"/>
<proteinExistence type="predicted"/>
<sequence length="117" mass="13138">MSLPFTKKPEPTLAKGIAAEDIAVGDVVATFTHIDEFPSYHFDCNNDRFEPDRYVRLRGLPYNAGEPRKVIAVCLPFVYTQTLEGWIDTIDTRQSELVKLDAQVADAVWTAHKAAQN</sequence>
<dbReference type="EMBL" id="CP036316">
    <property type="protein sequence ID" value="QDT64301.1"/>
    <property type="molecule type" value="Genomic_DNA"/>
</dbReference>